<evidence type="ECO:0000256" key="4">
    <source>
        <dbReference type="ARBA" id="ARBA00023014"/>
    </source>
</evidence>
<dbReference type="SUPFAM" id="SSF53067">
    <property type="entry name" value="Actin-like ATPase domain"/>
    <property type="match status" value="1"/>
</dbReference>
<keyword evidence="2" id="KW-0479">Metal-binding</keyword>
<dbReference type="InterPro" id="IPR002731">
    <property type="entry name" value="ATPase_BadF"/>
</dbReference>
<dbReference type="PANTHER" id="PTHR32329">
    <property type="entry name" value="BIFUNCTIONAL PROTEIN [INCLUDES 2-HYDROXYACYL-COA DEHYDRATASE (N-TER) AND ITS ACTIVATOR DOMAIN (C_TERM)-RELATED"/>
    <property type="match status" value="1"/>
</dbReference>
<protein>
    <submittedName>
        <fullName evidence="6">CoA activase</fullName>
    </submittedName>
</protein>
<dbReference type="RefSeq" id="WP_264848928.1">
    <property type="nucleotide sequence ID" value="NZ_BRXR01000001.1"/>
</dbReference>
<evidence type="ECO:0000313" key="7">
    <source>
        <dbReference type="Proteomes" id="UP001208567"/>
    </source>
</evidence>
<name>A0ABQ5N354_9CLOT</name>
<dbReference type="CDD" id="cd24109">
    <property type="entry name" value="ASKHA_NBD_YjiL-like"/>
    <property type="match status" value="1"/>
</dbReference>
<accession>A0ABQ5N354</accession>
<dbReference type="Gene3D" id="3.30.420.40">
    <property type="match status" value="2"/>
</dbReference>
<evidence type="ECO:0000256" key="2">
    <source>
        <dbReference type="ARBA" id="ARBA00022723"/>
    </source>
</evidence>
<sequence>MHYIGIDIGSTCSKVAVMDKDNIVHYFVQHTGWSSVETARAIKERLQELDFYEGSTIVATGYGRVSVPYAHKTVTEITCHGRGAYYLFNENCTVVDIGGQDTKVITVENGMVTNFTMNDKCAAGTGRFLELMANTLGVGLNEMSDLAKHGSGVTISSMCTVFAESEVIGLIGNGEKRENIAFGVIDSITSRVKSLCQRHGGGFNYFLTGGLCENAYIIQSLSLKLGKEVKTVELARYAGAIGAALTARGMTKE</sequence>
<evidence type="ECO:0000256" key="3">
    <source>
        <dbReference type="ARBA" id="ARBA00023004"/>
    </source>
</evidence>
<gene>
    <name evidence="6" type="ORF">bsdE14_10490</name>
</gene>
<dbReference type="InterPro" id="IPR051805">
    <property type="entry name" value="Dehydratase_Activator_Redct"/>
</dbReference>
<proteinExistence type="predicted"/>
<feature type="domain" description="ATPase BadF/BadG/BcrA/BcrD type" evidence="5">
    <location>
        <begin position="4"/>
        <end position="247"/>
    </location>
</feature>
<dbReference type="Proteomes" id="UP001208567">
    <property type="component" value="Unassembled WGS sequence"/>
</dbReference>
<dbReference type="EMBL" id="BRXR01000001">
    <property type="protein sequence ID" value="GLC29639.1"/>
    <property type="molecule type" value="Genomic_DNA"/>
</dbReference>
<dbReference type="InterPro" id="IPR043129">
    <property type="entry name" value="ATPase_NBD"/>
</dbReference>
<reference evidence="6 7" key="1">
    <citation type="journal article" date="2024" name="Int. J. Syst. Evol. Microbiol.">
        <title>Clostridium omnivorum sp. nov., isolated from anoxic soil under the treatment of reductive soil disinfestation.</title>
        <authorList>
            <person name="Ueki A."/>
            <person name="Tonouchi A."/>
            <person name="Kaku N."/>
            <person name="Honma S."/>
            <person name="Ueki K."/>
        </authorList>
    </citation>
    <scope>NUCLEOTIDE SEQUENCE [LARGE SCALE GENOMIC DNA]</scope>
    <source>
        <strain evidence="6 7">E14</strain>
    </source>
</reference>
<evidence type="ECO:0000259" key="5">
    <source>
        <dbReference type="Pfam" id="PF01869"/>
    </source>
</evidence>
<evidence type="ECO:0000313" key="6">
    <source>
        <dbReference type="EMBL" id="GLC29639.1"/>
    </source>
</evidence>
<dbReference type="InterPro" id="IPR008275">
    <property type="entry name" value="CoA_E_activase_dom"/>
</dbReference>
<dbReference type="NCBIfam" id="TIGR00241">
    <property type="entry name" value="CoA_E_activ"/>
    <property type="match status" value="1"/>
</dbReference>
<dbReference type="Pfam" id="PF01869">
    <property type="entry name" value="BcrAD_BadFG"/>
    <property type="match status" value="1"/>
</dbReference>
<keyword evidence="3" id="KW-0408">Iron</keyword>
<comment type="caution">
    <text evidence="6">The sequence shown here is derived from an EMBL/GenBank/DDBJ whole genome shotgun (WGS) entry which is preliminary data.</text>
</comment>
<evidence type="ECO:0000256" key="1">
    <source>
        <dbReference type="ARBA" id="ARBA00001966"/>
    </source>
</evidence>
<keyword evidence="7" id="KW-1185">Reference proteome</keyword>
<dbReference type="PANTHER" id="PTHR32329:SF2">
    <property type="entry name" value="BIFUNCTIONAL PROTEIN [INCLUDES 2-HYDROXYACYL-COA DEHYDRATASE (N-TER) AND ITS ACTIVATOR DOMAIN (C_TERM)"/>
    <property type="match status" value="1"/>
</dbReference>
<comment type="cofactor">
    <cofactor evidence="1">
        <name>[4Fe-4S] cluster</name>
        <dbReference type="ChEBI" id="CHEBI:49883"/>
    </cofactor>
</comment>
<keyword evidence="4" id="KW-0411">Iron-sulfur</keyword>
<organism evidence="6 7">
    <name type="scientific">Clostridium omnivorum</name>
    <dbReference type="NCBI Taxonomy" id="1604902"/>
    <lineage>
        <taxon>Bacteria</taxon>
        <taxon>Bacillati</taxon>
        <taxon>Bacillota</taxon>
        <taxon>Clostridia</taxon>
        <taxon>Eubacteriales</taxon>
        <taxon>Clostridiaceae</taxon>
        <taxon>Clostridium</taxon>
    </lineage>
</organism>